<dbReference type="PANTHER" id="PTHR32309">
    <property type="entry name" value="TYROSINE-PROTEIN KINASE"/>
    <property type="match status" value="1"/>
</dbReference>
<reference evidence="20" key="3">
    <citation type="submission" date="2021-03" db="EMBL/GenBank/DDBJ databases">
        <title>Characterization of a novel Integrative Conjugative Element in Glaesserella parasuis.</title>
        <authorList>
            <person name="Hu G."/>
            <person name="Sun H."/>
        </authorList>
    </citation>
    <scope>NUCLEOTIDE SEQUENCE</scope>
    <source>
        <strain evidence="20">GHP1807</strain>
    </source>
</reference>
<evidence type="ECO:0000313" key="20">
    <source>
        <dbReference type="EMBL" id="QSX17716.1"/>
    </source>
</evidence>
<keyword evidence="8 19" id="KW-0418">Kinase</keyword>
<evidence type="ECO:0000256" key="3">
    <source>
        <dbReference type="ARBA" id="ARBA00022475"/>
    </source>
</evidence>
<dbReference type="Pfam" id="PF02706">
    <property type="entry name" value="Wzz"/>
    <property type="match status" value="1"/>
</dbReference>
<evidence type="ECO:0000259" key="16">
    <source>
        <dbReference type="Pfam" id="PF02706"/>
    </source>
</evidence>
<comment type="catalytic activity">
    <reaction evidence="13">
        <text>L-tyrosyl-[protein] + ATP = O-phospho-L-tyrosyl-[protein] + ADP + H(+)</text>
        <dbReference type="Rhea" id="RHEA:10596"/>
        <dbReference type="Rhea" id="RHEA-COMP:10136"/>
        <dbReference type="Rhea" id="RHEA-COMP:20101"/>
        <dbReference type="ChEBI" id="CHEBI:15378"/>
        <dbReference type="ChEBI" id="CHEBI:30616"/>
        <dbReference type="ChEBI" id="CHEBI:46858"/>
        <dbReference type="ChEBI" id="CHEBI:61978"/>
        <dbReference type="ChEBI" id="CHEBI:456216"/>
    </reaction>
</comment>
<dbReference type="EMBL" id="CP071491">
    <property type="protein sequence ID" value="QSX17716.1"/>
    <property type="molecule type" value="Genomic_DNA"/>
</dbReference>
<dbReference type="Pfam" id="PF13807">
    <property type="entry name" value="GNVR"/>
    <property type="match status" value="1"/>
</dbReference>
<feature type="coiled-coil region" evidence="14">
    <location>
        <begin position="259"/>
        <end position="323"/>
    </location>
</feature>
<keyword evidence="11 15" id="KW-0472">Membrane</keyword>
<comment type="subcellular location">
    <subcellularLocation>
        <location evidence="1">Cell inner membrane</location>
        <topology evidence="1">Multi-pass membrane protein</topology>
    </subcellularLocation>
</comment>
<evidence type="ECO:0000259" key="17">
    <source>
        <dbReference type="Pfam" id="PF13614"/>
    </source>
</evidence>
<dbReference type="InterPro" id="IPR025669">
    <property type="entry name" value="AAA_dom"/>
</dbReference>
<dbReference type="EC" id="2.7.10.2" evidence="20"/>
<evidence type="ECO:0000256" key="6">
    <source>
        <dbReference type="ARBA" id="ARBA00022692"/>
    </source>
</evidence>
<feature type="transmembrane region" description="Helical" evidence="15">
    <location>
        <begin position="23"/>
        <end position="42"/>
    </location>
</feature>
<evidence type="ECO:0000256" key="10">
    <source>
        <dbReference type="ARBA" id="ARBA00022989"/>
    </source>
</evidence>
<proteinExistence type="inferred from homology"/>
<dbReference type="RefSeq" id="WP_021112150.1">
    <property type="nucleotide sequence ID" value="NZ_CP020085.1"/>
</dbReference>
<keyword evidence="6 15" id="KW-0812">Transmembrane</keyword>
<keyword evidence="4" id="KW-0997">Cell inner membrane</keyword>
<dbReference type="FunFam" id="3.40.50.300:FF:000527">
    <property type="entry name" value="Tyrosine-protein kinase etk"/>
    <property type="match status" value="1"/>
</dbReference>
<protein>
    <submittedName>
        <fullName evidence="20">Polysaccharide biosynthesis tyrosine autokinase</fullName>
        <ecNumber evidence="20">2.7.10.2</ecNumber>
    </submittedName>
    <submittedName>
        <fullName evidence="19">Putative tyrosine kinase</fullName>
    </submittedName>
</protein>
<evidence type="ECO:0000256" key="14">
    <source>
        <dbReference type="SAM" id="Coils"/>
    </source>
</evidence>
<feature type="domain" description="Tyrosine-protein kinase G-rich" evidence="18">
    <location>
        <begin position="358"/>
        <end position="437"/>
    </location>
</feature>
<name>A0A0A0QH79_GLAPU</name>
<evidence type="ECO:0000256" key="2">
    <source>
        <dbReference type="ARBA" id="ARBA00008883"/>
    </source>
</evidence>
<dbReference type="Pfam" id="PF23607">
    <property type="entry name" value="WZC_N"/>
    <property type="match status" value="1"/>
</dbReference>
<evidence type="ECO:0000256" key="12">
    <source>
        <dbReference type="ARBA" id="ARBA00023137"/>
    </source>
</evidence>
<dbReference type="InterPro" id="IPR032807">
    <property type="entry name" value="GNVR"/>
</dbReference>
<evidence type="ECO:0000256" key="8">
    <source>
        <dbReference type="ARBA" id="ARBA00022777"/>
    </source>
</evidence>
<keyword evidence="9" id="KW-0067">ATP-binding</keyword>
<dbReference type="Gene3D" id="3.40.50.300">
    <property type="entry name" value="P-loop containing nucleotide triphosphate hydrolases"/>
    <property type="match status" value="1"/>
</dbReference>
<evidence type="ECO:0000256" key="4">
    <source>
        <dbReference type="ARBA" id="ARBA00022519"/>
    </source>
</evidence>
<dbReference type="Proteomes" id="UP000662736">
    <property type="component" value="Chromosome"/>
</dbReference>
<dbReference type="GO" id="GO:0042802">
    <property type="term" value="F:identical protein binding"/>
    <property type="evidence" value="ECO:0007669"/>
    <property type="project" value="UniProtKB-ARBA"/>
</dbReference>
<dbReference type="GO" id="GO:0004715">
    <property type="term" value="F:non-membrane spanning protein tyrosine kinase activity"/>
    <property type="evidence" value="ECO:0007669"/>
    <property type="project" value="UniProtKB-EC"/>
</dbReference>
<dbReference type="GO" id="GO:0005886">
    <property type="term" value="C:plasma membrane"/>
    <property type="evidence" value="ECO:0007669"/>
    <property type="project" value="UniProtKB-SubCell"/>
</dbReference>
<gene>
    <name evidence="19" type="primary">wzs</name>
    <name evidence="20" type="ORF">J1G54_04065</name>
</gene>
<dbReference type="AlphaFoldDB" id="A0A0A0QH79"/>
<dbReference type="InterPro" id="IPR050445">
    <property type="entry name" value="Bact_polysacc_biosynth/exp"/>
</dbReference>
<dbReference type="EMBL" id="KF841370">
    <property type="protein sequence ID" value="AIJ02297.1"/>
    <property type="molecule type" value="Genomic_DNA"/>
</dbReference>
<keyword evidence="3" id="KW-1003">Cell membrane</keyword>
<evidence type="ECO:0000256" key="5">
    <source>
        <dbReference type="ARBA" id="ARBA00022679"/>
    </source>
</evidence>
<evidence type="ECO:0000256" key="15">
    <source>
        <dbReference type="SAM" id="Phobius"/>
    </source>
</evidence>
<comment type="similarity">
    <text evidence="2">Belongs to the etk/wzc family.</text>
</comment>
<keyword evidence="12" id="KW-0829">Tyrosine-protein kinase</keyword>
<reference evidence="19" key="1">
    <citation type="submission" date="2013-11" db="EMBL/GenBank/DDBJ databases">
        <authorList>
            <person name="Register K.B."/>
        </authorList>
    </citation>
    <scope>NUCLEOTIDE SEQUENCE</scope>
    <source>
        <strain evidence="19">MN-H</strain>
    </source>
</reference>
<accession>A0A0A0QH79</accession>
<dbReference type="InterPro" id="IPR005702">
    <property type="entry name" value="Wzc-like_C"/>
</dbReference>
<evidence type="ECO:0000256" key="11">
    <source>
        <dbReference type="ARBA" id="ARBA00023136"/>
    </source>
</evidence>
<dbReference type="InterPro" id="IPR003856">
    <property type="entry name" value="LPS_length_determ_N"/>
</dbReference>
<evidence type="ECO:0000256" key="13">
    <source>
        <dbReference type="ARBA" id="ARBA00053015"/>
    </source>
</evidence>
<organism evidence="19">
    <name type="scientific">Glaesserella parasuis</name>
    <name type="common">Haemophilus parasuis</name>
    <dbReference type="NCBI Taxonomy" id="738"/>
    <lineage>
        <taxon>Bacteria</taxon>
        <taxon>Pseudomonadati</taxon>
        <taxon>Pseudomonadota</taxon>
        <taxon>Gammaproteobacteria</taxon>
        <taxon>Pasteurellales</taxon>
        <taxon>Pasteurellaceae</taxon>
        <taxon>Glaesserella</taxon>
    </lineage>
</organism>
<feature type="transmembrane region" description="Helical" evidence="15">
    <location>
        <begin position="416"/>
        <end position="435"/>
    </location>
</feature>
<sequence length="695" mass="77429">MNENNHDEIDLVKLLGALLDYKWWIAIFTLLVTLFGVAYVLLATPVYTANASIQVESKSSGGGLKDFAGILEGKSSSSTEIAILKSRMVLSNTVEQLNLTTVVEPQFSIPFLSKGIHRLMGYEPQLSVSLFEPKNPQMKEVILEVGENAGEFSLFFADEKVLEGSIGKKYQTEDFSFEISELEAKPGQLFKIKKNDVLLAISTLQKQISVTDSGKQTGIIEISINGENKAQIKKIVKSVSENYLLQNIVRNSAEASKSLEFLSKQLPEIKARLSESENNLNEFRLKNESVDLSLEAKSALDTIVQLEADLNELTLKESEISQKFTRNHPAYVALIDKRKVLNEEKIRLNKQVERLPTTQKEVIRLTRDLEVSQQIYIQLLNKMQELEIVKASAIGNVRILDEAQVFPNAVSPRKMIVVALAFMLGLIFASITAIAKTLLHRGIEGTSELDVLGLPTYATIPYSNEQPIFSKHKVQRFELLSESTPTDPAVEALRSLRTSLHFAMLEAKNNILMISGASPSVGKSFISTNLANVLAKAGHKVLLIDADLRRSYLRRLLGLAKEVGLSDVIAQQIPFEQVIQHYDNFDIIVKGETPPNPSELLSNARFQALLEWAAKEYDLVIVDTAPILAVTDAAIIGRYAGTSLLVGRFGETTLKEVGLAKERFERAGVFIKGFILNGIKRKASNRYDYYQYDYK</sequence>
<dbReference type="CDD" id="cd05387">
    <property type="entry name" value="BY-kinase"/>
    <property type="match status" value="1"/>
</dbReference>
<dbReference type="GO" id="GO:0005524">
    <property type="term" value="F:ATP binding"/>
    <property type="evidence" value="ECO:0007669"/>
    <property type="project" value="UniProtKB-KW"/>
</dbReference>
<dbReference type="SUPFAM" id="SSF52540">
    <property type="entry name" value="P-loop containing nucleoside triphosphate hydrolases"/>
    <property type="match status" value="1"/>
</dbReference>
<evidence type="ECO:0000256" key="7">
    <source>
        <dbReference type="ARBA" id="ARBA00022741"/>
    </source>
</evidence>
<evidence type="ECO:0000256" key="1">
    <source>
        <dbReference type="ARBA" id="ARBA00004429"/>
    </source>
</evidence>
<feature type="domain" description="AAA" evidence="17">
    <location>
        <begin position="520"/>
        <end position="631"/>
    </location>
</feature>
<dbReference type="NCBIfam" id="TIGR01007">
    <property type="entry name" value="eps_fam"/>
    <property type="match status" value="1"/>
</dbReference>
<dbReference type="Pfam" id="PF13614">
    <property type="entry name" value="AAA_31"/>
    <property type="match status" value="1"/>
</dbReference>
<dbReference type="InterPro" id="IPR027417">
    <property type="entry name" value="P-loop_NTPase"/>
</dbReference>
<feature type="domain" description="Polysaccharide chain length determinant N-terminal" evidence="16">
    <location>
        <begin position="7"/>
        <end position="97"/>
    </location>
</feature>
<keyword evidence="10 15" id="KW-1133">Transmembrane helix</keyword>
<evidence type="ECO:0000259" key="18">
    <source>
        <dbReference type="Pfam" id="PF13807"/>
    </source>
</evidence>
<keyword evidence="7" id="KW-0547">Nucleotide-binding</keyword>
<evidence type="ECO:0000256" key="9">
    <source>
        <dbReference type="ARBA" id="ARBA00022840"/>
    </source>
</evidence>
<keyword evidence="5 20" id="KW-0808">Transferase</keyword>
<evidence type="ECO:0000313" key="19">
    <source>
        <dbReference type="EMBL" id="AIJ02297.1"/>
    </source>
</evidence>
<keyword evidence="14" id="KW-0175">Coiled coil</keyword>
<reference evidence="19" key="2">
    <citation type="submission" date="2014-11" db="EMBL/GenBank/DDBJ databases">
        <title>Virulence and Comparative Genomic Analysis of Multiple Capsular Serotypes of Swine Respiratory Pathogen Haemophilus parasuis.</title>
        <authorList>
            <person name="Kuehn J.S."/>
            <person name="Phillips G.J."/>
        </authorList>
    </citation>
    <scope>NUCLEOTIDE SEQUENCE</scope>
    <source>
        <strain evidence="19">MN-H</strain>
    </source>
</reference>
<dbReference type="PANTHER" id="PTHR32309:SF32">
    <property type="entry name" value="TYROSINE-PROTEIN KINASE ETK-RELATED"/>
    <property type="match status" value="1"/>
</dbReference>